<protein>
    <submittedName>
        <fullName evidence="2">Uncharacterized protein</fullName>
    </submittedName>
</protein>
<organism evidence="2 3">
    <name type="scientific">Sinorhizobium numidicum</name>
    <dbReference type="NCBI Taxonomy" id="680248"/>
    <lineage>
        <taxon>Bacteria</taxon>
        <taxon>Pseudomonadati</taxon>
        <taxon>Pseudomonadota</taxon>
        <taxon>Alphaproteobacteria</taxon>
        <taxon>Hyphomicrobiales</taxon>
        <taxon>Rhizobiaceae</taxon>
        <taxon>Sinorhizobium/Ensifer group</taxon>
        <taxon>Sinorhizobium</taxon>
    </lineage>
</organism>
<dbReference type="Proteomes" id="UP001235547">
    <property type="component" value="Chromosome 1"/>
</dbReference>
<dbReference type="RefSeq" id="WP_280733135.1">
    <property type="nucleotide sequence ID" value="NZ_CP120368.1"/>
</dbReference>
<evidence type="ECO:0000313" key="2">
    <source>
        <dbReference type="EMBL" id="WEX82399.1"/>
    </source>
</evidence>
<keyword evidence="3" id="KW-1185">Reference proteome</keyword>
<evidence type="ECO:0000313" key="3">
    <source>
        <dbReference type="Proteomes" id="UP001235547"/>
    </source>
</evidence>
<feature type="region of interest" description="Disordered" evidence="1">
    <location>
        <begin position="1"/>
        <end position="84"/>
    </location>
</feature>
<accession>A0ABY8CUS1</accession>
<evidence type="ECO:0000256" key="1">
    <source>
        <dbReference type="SAM" id="MobiDB-lite"/>
    </source>
</evidence>
<reference evidence="2 3" key="1">
    <citation type="submission" date="2023-03" db="EMBL/GenBank/DDBJ databases">
        <authorList>
            <person name="Kaur S."/>
            <person name="Espinosa-Saiz D."/>
            <person name="Velazquez E."/>
            <person name="Menendez E."/>
            <person name="diCenzo G.C."/>
        </authorList>
    </citation>
    <scope>NUCLEOTIDE SEQUENCE [LARGE SCALE GENOMIC DNA]</scope>
    <source>
        <strain evidence="2 3">LMG 27395</strain>
    </source>
</reference>
<feature type="compositionally biased region" description="Basic and acidic residues" evidence="1">
    <location>
        <begin position="33"/>
        <end position="46"/>
    </location>
</feature>
<feature type="compositionally biased region" description="Polar residues" evidence="1">
    <location>
        <begin position="7"/>
        <end position="16"/>
    </location>
</feature>
<dbReference type="EMBL" id="CP120371">
    <property type="protein sequence ID" value="WEX82399.1"/>
    <property type="molecule type" value="Genomic_DNA"/>
</dbReference>
<proteinExistence type="predicted"/>
<sequence>MPDIKQTPINRTTPPISTDAPDPAAVGVEPEPMPDKASKVDADKTKNPPARSGPAPESGEKPTESENDTNPTRHRGRMPPNVSE</sequence>
<gene>
    <name evidence="2" type="ORF">PYH38_004688</name>
</gene>
<name>A0ABY8CUS1_9HYPH</name>